<keyword evidence="3" id="KW-0804">Transcription</keyword>
<dbReference type="InterPro" id="IPR036390">
    <property type="entry name" value="WH_DNA-bd_sf"/>
</dbReference>
<keyword evidence="2" id="KW-0238">DNA-binding</keyword>
<dbReference type="Pfam" id="PF01638">
    <property type="entry name" value="HxlR"/>
    <property type="match status" value="1"/>
</dbReference>
<dbReference type="EMBL" id="BAABLF010000005">
    <property type="protein sequence ID" value="GAA5187615.1"/>
    <property type="molecule type" value="Genomic_DNA"/>
</dbReference>
<evidence type="ECO:0000259" key="4">
    <source>
        <dbReference type="PROSITE" id="PS51118"/>
    </source>
</evidence>
<reference evidence="6" key="1">
    <citation type="journal article" date="2019" name="Int. J. Syst. Evol. Microbiol.">
        <title>The Global Catalogue of Microorganisms (GCM) 10K type strain sequencing project: providing services to taxonomists for standard genome sequencing and annotation.</title>
        <authorList>
            <consortium name="The Broad Institute Genomics Platform"/>
            <consortium name="The Broad Institute Genome Sequencing Center for Infectious Disease"/>
            <person name="Wu L."/>
            <person name="Ma J."/>
        </authorList>
    </citation>
    <scope>NUCLEOTIDE SEQUENCE [LARGE SCALE GENOMIC DNA]</scope>
    <source>
        <strain evidence="6">JCM 18720</strain>
    </source>
</reference>
<evidence type="ECO:0000256" key="2">
    <source>
        <dbReference type="ARBA" id="ARBA00023125"/>
    </source>
</evidence>
<evidence type="ECO:0000313" key="5">
    <source>
        <dbReference type="EMBL" id="GAA5187615.1"/>
    </source>
</evidence>
<name>A0ABP9RUS8_9GAMM</name>
<feature type="domain" description="HTH hxlR-type" evidence="4">
    <location>
        <begin position="1"/>
        <end position="90"/>
    </location>
</feature>
<proteinExistence type="predicted"/>
<evidence type="ECO:0000313" key="6">
    <source>
        <dbReference type="Proteomes" id="UP001501600"/>
    </source>
</evidence>
<evidence type="ECO:0000256" key="1">
    <source>
        <dbReference type="ARBA" id="ARBA00023015"/>
    </source>
</evidence>
<dbReference type="InterPro" id="IPR002577">
    <property type="entry name" value="HTH_HxlR"/>
</dbReference>
<keyword evidence="6" id="KW-1185">Reference proteome</keyword>
<protein>
    <submittedName>
        <fullName evidence="5">Helix-turn-helix domain-containing protein</fullName>
    </submittedName>
</protein>
<dbReference type="SUPFAM" id="SSF46785">
    <property type="entry name" value="Winged helix' DNA-binding domain"/>
    <property type="match status" value="1"/>
</dbReference>
<dbReference type="Gene3D" id="1.10.10.10">
    <property type="entry name" value="Winged helix-like DNA-binding domain superfamily/Winged helix DNA-binding domain"/>
    <property type="match status" value="1"/>
</dbReference>
<sequence>MRIIGGKWKGSILWHLKEGPVRFNDLTRMLGGASKKMVNQRLKEMEAQGLLVRTVLNDRPIAVSYTITEFGRSSLAILEQLKYWAEKHDI</sequence>
<evidence type="ECO:0000256" key="3">
    <source>
        <dbReference type="ARBA" id="ARBA00023163"/>
    </source>
</evidence>
<dbReference type="Proteomes" id="UP001501600">
    <property type="component" value="Unassembled WGS sequence"/>
</dbReference>
<dbReference type="PROSITE" id="PS51118">
    <property type="entry name" value="HTH_HXLR"/>
    <property type="match status" value="1"/>
</dbReference>
<dbReference type="InterPro" id="IPR036388">
    <property type="entry name" value="WH-like_DNA-bd_sf"/>
</dbReference>
<organism evidence="5 6">
    <name type="scientific">Ferrimonas gelatinilytica</name>
    <dbReference type="NCBI Taxonomy" id="1255257"/>
    <lineage>
        <taxon>Bacteria</taxon>
        <taxon>Pseudomonadati</taxon>
        <taxon>Pseudomonadota</taxon>
        <taxon>Gammaproteobacteria</taxon>
        <taxon>Alteromonadales</taxon>
        <taxon>Ferrimonadaceae</taxon>
        <taxon>Ferrimonas</taxon>
    </lineage>
</organism>
<dbReference type="PANTHER" id="PTHR33204">
    <property type="entry name" value="TRANSCRIPTIONAL REGULATOR, MARR FAMILY"/>
    <property type="match status" value="1"/>
</dbReference>
<accession>A0ABP9RUS8</accession>
<gene>
    <name evidence="5" type="ORF">GCM10025772_05610</name>
</gene>
<comment type="caution">
    <text evidence="5">The sequence shown here is derived from an EMBL/GenBank/DDBJ whole genome shotgun (WGS) entry which is preliminary data.</text>
</comment>
<keyword evidence="1" id="KW-0805">Transcription regulation</keyword>